<dbReference type="PROSITE" id="PS51133">
    <property type="entry name" value="ZF_TFIIS_2"/>
    <property type="match status" value="1"/>
</dbReference>
<evidence type="ECO:0000256" key="10">
    <source>
        <dbReference type="ARBA" id="ARBA00023242"/>
    </source>
</evidence>
<keyword evidence="5 12" id="KW-0863">Zinc-finger</keyword>
<evidence type="ECO:0000256" key="6">
    <source>
        <dbReference type="ARBA" id="ARBA00022833"/>
    </source>
</evidence>
<keyword evidence="4 14" id="KW-0479">Metal-binding</keyword>
<organism evidence="19 20">
    <name type="scientific">Zootermopsis nevadensis</name>
    <name type="common">Dampwood termite</name>
    <dbReference type="NCBI Taxonomy" id="136037"/>
    <lineage>
        <taxon>Eukaryota</taxon>
        <taxon>Metazoa</taxon>
        <taxon>Ecdysozoa</taxon>
        <taxon>Arthropoda</taxon>
        <taxon>Hexapoda</taxon>
        <taxon>Insecta</taxon>
        <taxon>Pterygota</taxon>
        <taxon>Neoptera</taxon>
        <taxon>Polyneoptera</taxon>
        <taxon>Dictyoptera</taxon>
        <taxon>Blattodea</taxon>
        <taxon>Blattoidea</taxon>
        <taxon>Termitoidae</taxon>
        <taxon>Termopsidae</taxon>
        <taxon>Zootermopsis</taxon>
    </lineage>
</organism>
<comment type="similarity">
    <text evidence="2 14">Belongs to the TFS-II family.</text>
</comment>
<comment type="subcellular location">
    <subcellularLocation>
        <location evidence="1 13 14">Nucleus</location>
    </subcellularLocation>
</comment>
<dbReference type="EMBL" id="KK852860">
    <property type="protein sequence ID" value="KDR14833.1"/>
    <property type="molecule type" value="Genomic_DNA"/>
</dbReference>
<dbReference type="Gene3D" id="1.10.472.30">
    <property type="entry name" value="Transcription elongation factor S-II, central domain"/>
    <property type="match status" value="1"/>
</dbReference>
<dbReference type="PANTHER" id="PTHR11477:SF0">
    <property type="entry name" value="IP08861P-RELATED"/>
    <property type="match status" value="1"/>
</dbReference>
<accession>A0A067R679</accession>
<dbReference type="InterPro" id="IPR035100">
    <property type="entry name" value="TF_IIS-typ"/>
</dbReference>
<dbReference type="InterPro" id="IPR003618">
    <property type="entry name" value="TFIIS_cen_dom"/>
</dbReference>
<dbReference type="PROSITE" id="PS51319">
    <property type="entry name" value="TFIIS_N"/>
    <property type="match status" value="1"/>
</dbReference>
<keyword evidence="6 14" id="KW-0862">Zinc</keyword>
<evidence type="ECO:0000259" key="17">
    <source>
        <dbReference type="PROSITE" id="PS51319"/>
    </source>
</evidence>
<dbReference type="PIRSF" id="PIRSF006704">
    <property type="entry name" value="TF_IIS"/>
    <property type="match status" value="1"/>
</dbReference>
<dbReference type="Pfam" id="PF08711">
    <property type="entry name" value="Med26"/>
    <property type="match status" value="1"/>
</dbReference>
<dbReference type="InterPro" id="IPR001222">
    <property type="entry name" value="Znf_TFIIS"/>
</dbReference>
<evidence type="ECO:0000313" key="19">
    <source>
        <dbReference type="EMBL" id="KDR14833.1"/>
    </source>
</evidence>
<dbReference type="SUPFAM" id="SSF47676">
    <property type="entry name" value="Conserved domain common to transcription factors TFIIS, elongin A, CRSP70"/>
    <property type="match status" value="1"/>
</dbReference>
<evidence type="ECO:0000313" key="20">
    <source>
        <dbReference type="Proteomes" id="UP000027135"/>
    </source>
</evidence>
<dbReference type="SUPFAM" id="SSF57783">
    <property type="entry name" value="Zinc beta-ribbon"/>
    <property type="match status" value="1"/>
</dbReference>
<dbReference type="GO" id="GO:0006368">
    <property type="term" value="P:transcription elongation by RNA polymerase II"/>
    <property type="evidence" value="ECO:0007669"/>
    <property type="project" value="InterPro"/>
</dbReference>
<feature type="domain" description="TFIIS central" evidence="18">
    <location>
        <begin position="135"/>
        <end position="251"/>
    </location>
</feature>
<dbReference type="CDD" id="cd00183">
    <property type="entry name" value="TFIIS_I"/>
    <property type="match status" value="1"/>
</dbReference>
<feature type="domain" description="TFIIS N-terminal" evidence="17">
    <location>
        <begin position="5"/>
        <end position="84"/>
    </location>
</feature>
<comment type="function">
    <text evidence="11">Necessary for efficient RNA polymerase II transcription elongation past template-encoded arresting sites. The arresting sites in DNA have the property of trapping a certain fraction of elongating RNA polymerases that pass through, resulting in locked ternary complexes. Cleavage of the nascent transcript by S-II allows the resumption of elongation from the new 3'-terminus.</text>
</comment>
<dbReference type="PROSITE" id="PS00466">
    <property type="entry name" value="ZF_TFIIS_1"/>
    <property type="match status" value="1"/>
</dbReference>
<dbReference type="InParanoid" id="A0A067R679"/>
<dbReference type="GO" id="GO:0008270">
    <property type="term" value="F:zinc ion binding"/>
    <property type="evidence" value="ECO:0007669"/>
    <property type="project" value="UniProtKB-UniRule"/>
</dbReference>
<keyword evidence="3" id="KW-0597">Phosphoprotein</keyword>
<dbReference type="InterPro" id="IPR035441">
    <property type="entry name" value="TFIIS/LEDGF_dom_sf"/>
</dbReference>
<evidence type="ECO:0000256" key="5">
    <source>
        <dbReference type="ARBA" id="ARBA00022771"/>
    </source>
</evidence>
<proteinExistence type="inferred from homology"/>
<dbReference type="FunCoup" id="A0A067R679">
    <property type="interactions" value="2053"/>
</dbReference>
<dbReference type="InterPro" id="IPR003617">
    <property type="entry name" value="TFIIS/CRSP70_N_sub"/>
</dbReference>
<evidence type="ECO:0000256" key="2">
    <source>
        <dbReference type="ARBA" id="ARBA00009647"/>
    </source>
</evidence>
<dbReference type="eggNOG" id="KOG1105">
    <property type="taxonomic scope" value="Eukaryota"/>
</dbReference>
<evidence type="ECO:0000256" key="12">
    <source>
        <dbReference type="PROSITE-ProRule" id="PRU00472"/>
    </source>
</evidence>
<dbReference type="Proteomes" id="UP000027135">
    <property type="component" value="Unassembled WGS sequence"/>
</dbReference>
<feature type="domain" description="TFIIS-type" evidence="16">
    <location>
        <begin position="254"/>
        <end position="294"/>
    </location>
</feature>
<feature type="compositionally biased region" description="Basic and acidic residues" evidence="15">
    <location>
        <begin position="98"/>
        <end position="120"/>
    </location>
</feature>
<dbReference type="PROSITE" id="PS51321">
    <property type="entry name" value="TFIIS_CENTRAL"/>
    <property type="match status" value="1"/>
</dbReference>
<dbReference type="Pfam" id="PF07500">
    <property type="entry name" value="TFIIS_M"/>
    <property type="match status" value="1"/>
</dbReference>
<evidence type="ECO:0000259" key="16">
    <source>
        <dbReference type="PROSITE" id="PS51133"/>
    </source>
</evidence>
<evidence type="ECO:0000256" key="1">
    <source>
        <dbReference type="ARBA" id="ARBA00004123"/>
    </source>
</evidence>
<dbReference type="FunFam" id="2.20.25.10:FF:000001">
    <property type="entry name" value="Probable Transcription elongation factor S-II"/>
    <property type="match status" value="1"/>
</dbReference>
<dbReference type="Pfam" id="PF01096">
    <property type="entry name" value="Zn_ribbon_TFIIS"/>
    <property type="match status" value="1"/>
</dbReference>
<evidence type="ECO:0000256" key="9">
    <source>
        <dbReference type="ARBA" id="ARBA00023163"/>
    </source>
</evidence>
<dbReference type="InterPro" id="IPR006289">
    <property type="entry name" value="TFSII"/>
</dbReference>
<dbReference type="GO" id="GO:0003746">
    <property type="term" value="F:translation elongation factor activity"/>
    <property type="evidence" value="ECO:0007669"/>
    <property type="project" value="UniProtKB-KW"/>
</dbReference>
<reference evidence="19 20" key="1">
    <citation type="journal article" date="2014" name="Nat. Commun.">
        <title>Molecular traces of alternative social organization in a termite genome.</title>
        <authorList>
            <person name="Terrapon N."/>
            <person name="Li C."/>
            <person name="Robertson H.M."/>
            <person name="Ji L."/>
            <person name="Meng X."/>
            <person name="Booth W."/>
            <person name="Chen Z."/>
            <person name="Childers C.P."/>
            <person name="Glastad K.M."/>
            <person name="Gokhale K."/>
            <person name="Gowin J."/>
            <person name="Gronenberg W."/>
            <person name="Hermansen R.A."/>
            <person name="Hu H."/>
            <person name="Hunt B.G."/>
            <person name="Huylmans A.K."/>
            <person name="Khalil S.M."/>
            <person name="Mitchell R.D."/>
            <person name="Munoz-Torres M.C."/>
            <person name="Mustard J.A."/>
            <person name="Pan H."/>
            <person name="Reese J.T."/>
            <person name="Scharf M.E."/>
            <person name="Sun F."/>
            <person name="Vogel H."/>
            <person name="Xiao J."/>
            <person name="Yang W."/>
            <person name="Yang Z."/>
            <person name="Yang Z."/>
            <person name="Zhou J."/>
            <person name="Zhu J."/>
            <person name="Brent C.S."/>
            <person name="Elsik C.G."/>
            <person name="Goodisman M.A."/>
            <person name="Liberles D.A."/>
            <person name="Roe R.M."/>
            <person name="Vargo E.L."/>
            <person name="Vilcinskas A."/>
            <person name="Wang J."/>
            <person name="Bornberg-Bauer E."/>
            <person name="Korb J."/>
            <person name="Zhang G."/>
            <person name="Liebig J."/>
        </authorList>
    </citation>
    <scope>NUCLEOTIDE SEQUENCE [LARGE SCALE GENOMIC DNA]</scope>
    <source>
        <tissue evidence="19">Whole organism</tissue>
    </source>
</reference>
<dbReference type="InterPro" id="IPR036575">
    <property type="entry name" value="TFIIS_cen_dom_sf"/>
</dbReference>
<dbReference type="FunFam" id="1.20.930.10:FF:000002">
    <property type="entry name" value="Transcription elongation factor A (SII), 1"/>
    <property type="match status" value="1"/>
</dbReference>
<keyword evidence="20" id="KW-1185">Reference proteome</keyword>
<keyword evidence="8 14" id="KW-0238">DNA-binding</keyword>
<evidence type="ECO:0000259" key="18">
    <source>
        <dbReference type="PROSITE" id="PS51321"/>
    </source>
</evidence>
<feature type="region of interest" description="Disordered" evidence="15">
    <location>
        <begin position="80"/>
        <end position="131"/>
    </location>
</feature>
<evidence type="ECO:0000256" key="3">
    <source>
        <dbReference type="ARBA" id="ARBA00022553"/>
    </source>
</evidence>
<dbReference type="CDD" id="cd13749">
    <property type="entry name" value="Zn-ribbon_TFIIS"/>
    <property type="match status" value="1"/>
</dbReference>
<dbReference type="OrthoDB" id="44867at2759"/>
<evidence type="ECO:0000256" key="7">
    <source>
        <dbReference type="ARBA" id="ARBA00023015"/>
    </source>
</evidence>
<dbReference type="GO" id="GO:0005634">
    <property type="term" value="C:nucleus"/>
    <property type="evidence" value="ECO:0007669"/>
    <property type="project" value="UniProtKB-SubCell"/>
</dbReference>
<dbReference type="SMART" id="SM00509">
    <property type="entry name" value="TFS2N"/>
    <property type="match status" value="1"/>
</dbReference>
<dbReference type="InterPro" id="IPR017923">
    <property type="entry name" value="TFIIS_N"/>
</dbReference>
<dbReference type="Gene3D" id="2.20.25.10">
    <property type="match status" value="1"/>
</dbReference>
<dbReference type="SMART" id="SM00510">
    <property type="entry name" value="TFS2M"/>
    <property type="match status" value="1"/>
</dbReference>
<dbReference type="OMA" id="RFVVMTH"/>
<protein>
    <recommendedName>
        <fullName evidence="14">Transcription elongation factor</fullName>
    </recommendedName>
</protein>
<evidence type="ECO:0000256" key="13">
    <source>
        <dbReference type="PROSITE-ProRule" id="PRU00649"/>
    </source>
</evidence>
<evidence type="ECO:0000256" key="15">
    <source>
        <dbReference type="SAM" id="MobiDB-lite"/>
    </source>
</evidence>
<dbReference type="STRING" id="136037.A0A067R679"/>
<dbReference type="PANTHER" id="PTHR11477">
    <property type="entry name" value="TRANSCRIPTION FACTOR S-II ZINC FINGER DOMAIN-CONTAINING PROTEIN"/>
    <property type="match status" value="1"/>
</dbReference>
<name>A0A067R679_ZOONE</name>
<dbReference type="SUPFAM" id="SSF46942">
    <property type="entry name" value="Elongation factor TFIIS domain 2"/>
    <property type="match status" value="1"/>
</dbReference>
<evidence type="ECO:0000256" key="14">
    <source>
        <dbReference type="RuleBase" id="RU368078"/>
    </source>
</evidence>
<evidence type="ECO:0000256" key="4">
    <source>
        <dbReference type="ARBA" id="ARBA00022723"/>
    </source>
</evidence>
<dbReference type="GO" id="GO:0003677">
    <property type="term" value="F:DNA binding"/>
    <property type="evidence" value="ECO:0007669"/>
    <property type="project" value="UniProtKB-KW"/>
</dbReference>
<dbReference type="SMART" id="SM00440">
    <property type="entry name" value="ZnF_C2C2"/>
    <property type="match status" value="1"/>
</dbReference>
<keyword evidence="19" id="KW-0251">Elongation factor</keyword>
<dbReference type="Gene3D" id="1.20.930.10">
    <property type="entry name" value="Conserved domain common to transcription factors TFIIS, elongin A, CRSP70"/>
    <property type="match status" value="1"/>
</dbReference>
<gene>
    <name evidence="19" type="ORF">L798_11278</name>
</gene>
<evidence type="ECO:0000256" key="8">
    <source>
        <dbReference type="ARBA" id="ARBA00023125"/>
    </source>
</evidence>
<evidence type="ECO:0000256" key="11">
    <source>
        <dbReference type="ARBA" id="ARBA00025408"/>
    </source>
</evidence>
<keyword evidence="7 14" id="KW-0805">Transcription regulation</keyword>
<dbReference type="AlphaFoldDB" id="A0A067R679"/>
<keyword evidence="10 13" id="KW-0539">Nucleus</keyword>
<sequence>MSVEEEVMRIQKKLNKMSSGDGTGQEQALELLKVLQKLPVNLEVLTKTRIGMTVNALRKSSSDDEVISLSKTLIKNWKKFLSGPNTPNSKETAGSSKKSKEKEEKTKDVETKDKEKEKKMPTTFPPASSNTTDAVRLKCRELLSTAVRGDGEIPEGCASPEELAEELEEAIYQEFRNTDMRYKNRVRSRVANLKDIKNPGLRMNFLVGVIPASRLAVLTAEEMASDEMKSLRNKFLKEAINDAQLATVQGTKTDLLKCGKCKKRNCTYNQVQTRSADEPMTTFVMCNECGNRWKFC</sequence>
<keyword evidence="9 14" id="KW-0804">Transcription</keyword>
<keyword evidence="19" id="KW-0648">Protein biosynthesis</keyword>
<dbReference type="NCBIfam" id="TIGR01385">
    <property type="entry name" value="TFSII"/>
    <property type="match status" value="1"/>
</dbReference>